<dbReference type="RefSeq" id="WP_207644467.1">
    <property type="nucleotide sequence ID" value="NZ_CABMOF010000008.1"/>
</dbReference>
<sequence length="46" mass="4777">MLFGCGFFFFAKTAVSAVPELTGKHADTALIREAATGKIAGNRSSS</sequence>
<keyword evidence="2" id="KW-1185">Reference proteome</keyword>
<accession>A0A136Q3X1</accession>
<evidence type="ECO:0000313" key="1">
    <source>
        <dbReference type="EMBL" id="KXK65226.1"/>
    </source>
</evidence>
<comment type="caution">
    <text evidence="1">The sequence shown here is derived from an EMBL/GenBank/DDBJ whole genome shotgun (WGS) entry which is preliminary data.</text>
</comment>
<protein>
    <submittedName>
        <fullName evidence="1">Uncharacterized protein</fullName>
    </submittedName>
</protein>
<evidence type="ECO:0000313" key="2">
    <source>
        <dbReference type="Proteomes" id="UP000070366"/>
    </source>
</evidence>
<dbReference type="Proteomes" id="UP000070366">
    <property type="component" value="Unassembled WGS sequence"/>
</dbReference>
<gene>
    <name evidence="1" type="ORF">HMPREF3293_01815</name>
</gene>
<dbReference type="EMBL" id="LSZW01000062">
    <property type="protein sequence ID" value="KXK65226.1"/>
    <property type="molecule type" value="Genomic_DNA"/>
</dbReference>
<dbReference type="AlphaFoldDB" id="A0A136Q3X1"/>
<name>A0A136Q3X1_9FIRM</name>
<reference evidence="1 2" key="1">
    <citation type="submission" date="2016-02" db="EMBL/GenBank/DDBJ databases">
        <authorList>
            <person name="Wen L."/>
            <person name="He K."/>
            <person name="Yang H."/>
        </authorList>
    </citation>
    <scope>NUCLEOTIDE SEQUENCE [LARGE SCALE GENOMIC DNA]</scope>
    <source>
        <strain evidence="1 2">DSM 22607</strain>
    </source>
</reference>
<dbReference type="STRING" id="626937.HMPREF3293_01815"/>
<organism evidence="1 2">
    <name type="scientific">Christensenella minuta</name>
    <dbReference type="NCBI Taxonomy" id="626937"/>
    <lineage>
        <taxon>Bacteria</taxon>
        <taxon>Bacillati</taxon>
        <taxon>Bacillota</taxon>
        <taxon>Clostridia</taxon>
        <taxon>Christensenellales</taxon>
        <taxon>Christensenellaceae</taxon>
        <taxon>Christensenella</taxon>
    </lineage>
</organism>
<proteinExistence type="predicted"/>